<keyword evidence="3 5" id="KW-0238">DNA-binding</keyword>
<dbReference type="GO" id="GO:0006310">
    <property type="term" value="P:DNA recombination"/>
    <property type="evidence" value="ECO:0007669"/>
    <property type="project" value="UniProtKB-KW"/>
</dbReference>
<reference evidence="8" key="1">
    <citation type="submission" date="2020-01" db="EMBL/GenBank/DDBJ databases">
        <authorList>
            <person name="Meier V. D."/>
            <person name="Meier V D."/>
        </authorList>
    </citation>
    <scope>NUCLEOTIDE SEQUENCE</scope>
    <source>
        <strain evidence="8">HLG_WM_MAG_01</strain>
    </source>
</reference>
<keyword evidence="2" id="KW-0229">DNA integration</keyword>
<dbReference type="InterPro" id="IPR044068">
    <property type="entry name" value="CB"/>
</dbReference>
<name>A0A6S6SS56_9BACT</name>
<dbReference type="GO" id="GO:0003677">
    <property type="term" value="F:DNA binding"/>
    <property type="evidence" value="ECO:0007669"/>
    <property type="project" value="UniProtKB-UniRule"/>
</dbReference>
<protein>
    <submittedName>
        <fullName evidence="8">Tyrosine recombinase xerD</fullName>
    </submittedName>
</protein>
<feature type="domain" description="Core-binding (CB)" evidence="7">
    <location>
        <begin position="2"/>
        <end position="80"/>
    </location>
</feature>
<evidence type="ECO:0000256" key="4">
    <source>
        <dbReference type="ARBA" id="ARBA00023172"/>
    </source>
</evidence>
<evidence type="ECO:0000256" key="5">
    <source>
        <dbReference type="PROSITE-ProRule" id="PRU01248"/>
    </source>
</evidence>
<feature type="domain" description="Tyr recombinase" evidence="6">
    <location>
        <begin position="99"/>
        <end position="268"/>
    </location>
</feature>
<dbReference type="PANTHER" id="PTHR30349">
    <property type="entry name" value="PHAGE INTEGRASE-RELATED"/>
    <property type="match status" value="1"/>
</dbReference>
<dbReference type="AlphaFoldDB" id="A0A6S6SS56"/>
<dbReference type="PROSITE" id="PS51900">
    <property type="entry name" value="CB"/>
    <property type="match status" value="1"/>
</dbReference>
<dbReference type="InterPro" id="IPR004107">
    <property type="entry name" value="Integrase_SAM-like_N"/>
</dbReference>
<evidence type="ECO:0000313" key="8">
    <source>
        <dbReference type="EMBL" id="CAA6810011.1"/>
    </source>
</evidence>
<sequence>MSSKSDLLIAFEEYLVVTKALDTHTIASYISDLTQLELHSQKRLTKLETSNILAFLSTFENKRTLNRKLSSVNAFFHFCHVQQFTHDKIKIPMAKIPKNLPKYVSNDEILDGINLIDRTTVKGLRDYALILFLYASGCRISEALSVQRTDIVEGWLKIRFAKGEKERVVPLAPVATQALALYLAEQTMSSPYIWLNYRGNPLSRISAYKIVKKYLGVSPHVLRHSFASSLIIGGADLRVVQELLGHSSLETTQIYTHIQKENLAETMHKYHPLR</sequence>
<dbReference type="SUPFAM" id="SSF56349">
    <property type="entry name" value="DNA breaking-rejoining enzymes"/>
    <property type="match status" value="1"/>
</dbReference>
<dbReference type="InterPro" id="IPR011010">
    <property type="entry name" value="DNA_brk_join_enz"/>
</dbReference>
<dbReference type="InterPro" id="IPR050090">
    <property type="entry name" value="Tyrosine_recombinase_XerCD"/>
</dbReference>
<evidence type="ECO:0000259" key="7">
    <source>
        <dbReference type="PROSITE" id="PS51900"/>
    </source>
</evidence>
<dbReference type="Gene3D" id="1.10.150.130">
    <property type="match status" value="1"/>
</dbReference>
<organism evidence="8">
    <name type="scientific">uncultured Sulfurovum sp</name>
    <dbReference type="NCBI Taxonomy" id="269237"/>
    <lineage>
        <taxon>Bacteria</taxon>
        <taxon>Pseudomonadati</taxon>
        <taxon>Campylobacterota</taxon>
        <taxon>Epsilonproteobacteria</taxon>
        <taxon>Campylobacterales</taxon>
        <taxon>Sulfurovaceae</taxon>
        <taxon>Sulfurovum</taxon>
        <taxon>environmental samples</taxon>
    </lineage>
</organism>
<dbReference type="SUPFAM" id="SSF47823">
    <property type="entry name" value="lambda integrase-like, N-terminal domain"/>
    <property type="match status" value="1"/>
</dbReference>
<dbReference type="GO" id="GO:0015074">
    <property type="term" value="P:DNA integration"/>
    <property type="evidence" value="ECO:0007669"/>
    <property type="project" value="UniProtKB-KW"/>
</dbReference>
<evidence type="ECO:0000259" key="6">
    <source>
        <dbReference type="PROSITE" id="PS51898"/>
    </source>
</evidence>
<dbReference type="Gene3D" id="1.10.443.10">
    <property type="entry name" value="Intergrase catalytic core"/>
    <property type="match status" value="1"/>
</dbReference>
<dbReference type="InterPro" id="IPR010998">
    <property type="entry name" value="Integrase_recombinase_N"/>
</dbReference>
<dbReference type="Pfam" id="PF00589">
    <property type="entry name" value="Phage_integrase"/>
    <property type="match status" value="1"/>
</dbReference>
<dbReference type="PANTHER" id="PTHR30349:SF81">
    <property type="entry name" value="TYROSINE RECOMBINASE XERC"/>
    <property type="match status" value="1"/>
</dbReference>
<gene>
    <name evidence="8" type="ORF">HELGO_WM19</name>
</gene>
<evidence type="ECO:0000256" key="3">
    <source>
        <dbReference type="ARBA" id="ARBA00023125"/>
    </source>
</evidence>
<accession>A0A6S6SS56</accession>
<dbReference type="GO" id="GO:0007059">
    <property type="term" value="P:chromosome segregation"/>
    <property type="evidence" value="ECO:0007669"/>
    <property type="project" value="UniProtKB-KW"/>
</dbReference>
<dbReference type="PROSITE" id="PS51898">
    <property type="entry name" value="TYR_RECOMBINASE"/>
    <property type="match status" value="1"/>
</dbReference>
<dbReference type="InterPro" id="IPR002104">
    <property type="entry name" value="Integrase_catalytic"/>
</dbReference>
<evidence type="ECO:0000256" key="2">
    <source>
        <dbReference type="ARBA" id="ARBA00022908"/>
    </source>
</evidence>
<dbReference type="EMBL" id="CACVAS010000058">
    <property type="protein sequence ID" value="CAA6810011.1"/>
    <property type="molecule type" value="Genomic_DNA"/>
</dbReference>
<dbReference type="InterPro" id="IPR013762">
    <property type="entry name" value="Integrase-like_cat_sf"/>
</dbReference>
<dbReference type="Pfam" id="PF02899">
    <property type="entry name" value="Phage_int_SAM_1"/>
    <property type="match status" value="1"/>
</dbReference>
<keyword evidence="4" id="KW-0233">DNA recombination</keyword>
<keyword evidence="1" id="KW-0159">Chromosome partition</keyword>
<proteinExistence type="predicted"/>
<evidence type="ECO:0000256" key="1">
    <source>
        <dbReference type="ARBA" id="ARBA00022829"/>
    </source>
</evidence>